<evidence type="ECO:0000256" key="7">
    <source>
        <dbReference type="PIRSR" id="PIRSR600821-50"/>
    </source>
</evidence>
<evidence type="ECO:0000313" key="10">
    <source>
        <dbReference type="EMBL" id="MBB3932532.1"/>
    </source>
</evidence>
<dbReference type="GO" id="GO:0030170">
    <property type="term" value="F:pyridoxal phosphate binding"/>
    <property type="evidence" value="ECO:0007669"/>
    <property type="project" value="UniProtKB-UniRule"/>
</dbReference>
<dbReference type="RefSeq" id="WP_183400148.1">
    <property type="nucleotide sequence ID" value="NZ_JACIDS010000004.1"/>
</dbReference>
<dbReference type="GO" id="GO:0030632">
    <property type="term" value="P:D-alanine biosynthetic process"/>
    <property type="evidence" value="ECO:0007669"/>
    <property type="project" value="UniProtKB-UniRule"/>
</dbReference>
<comment type="catalytic activity">
    <reaction evidence="1 6">
        <text>L-alanine = D-alanine</text>
        <dbReference type="Rhea" id="RHEA:20249"/>
        <dbReference type="ChEBI" id="CHEBI:57416"/>
        <dbReference type="ChEBI" id="CHEBI:57972"/>
        <dbReference type="EC" id="5.1.1.1"/>
    </reaction>
</comment>
<feature type="binding site" evidence="6 8">
    <location>
        <position position="317"/>
    </location>
    <ligand>
        <name>substrate</name>
    </ligand>
</feature>
<comment type="cofactor">
    <cofactor evidence="2 6 7">
        <name>pyridoxal 5'-phosphate</name>
        <dbReference type="ChEBI" id="CHEBI:597326"/>
    </cofactor>
</comment>
<dbReference type="GO" id="GO:0005829">
    <property type="term" value="C:cytosol"/>
    <property type="evidence" value="ECO:0007669"/>
    <property type="project" value="TreeGrafter"/>
</dbReference>
<dbReference type="Pfam" id="PF01168">
    <property type="entry name" value="Ala_racemase_N"/>
    <property type="match status" value="1"/>
</dbReference>
<dbReference type="PANTHER" id="PTHR30511:SF0">
    <property type="entry name" value="ALANINE RACEMASE, CATABOLIC-RELATED"/>
    <property type="match status" value="1"/>
</dbReference>
<comment type="function">
    <text evidence="6">Catalyzes the interconversion of L-alanine and D-alanine. May also act on other amino acids.</text>
</comment>
<evidence type="ECO:0000313" key="11">
    <source>
        <dbReference type="Proteomes" id="UP000553963"/>
    </source>
</evidence>
<evidence type="ECO:0000256" key="5">
    <source>
        <dbReference type="ARBA" id="ARBA00023235"/>
    </source>
</evidence>
<gene>
    <name evidence="10" type="ORF">GGR25_003590</name>
</gene>
<dbReference type="AlphaFoldDB" id="A0A840ASA1"/>
<dbReference type="PANTHER" id="PTHR30511">
    <property type="entry name" value="ALANINE RACEMASE"/>
    <property type="match status" value="1"/>
</dbReference>
<dbReference type="Gene3D" id="2.40.37.10">
    <property type="entry name" value="Lyase, Ornithine Decarboxylase, Chain A, domain 1"/>
    <property type="match status" value="1"/>
</dbReference>
<dbReference type="UniPathway" id="UPA00042">
    <property type="reaction ID" value="UER00497"/>
</dbReference>
<dbReference type="HAMAP" id="MF_01201">
    <property type="entry name" value="Ala_racemase"/>
    <property type="match status" value="1"/>
</dbReference>
<name>A0A840ASA1_9HYPH</name>
<comment type="caution">
    <text evidence="10">The sequence shown here is derived from an EMBL/GenBank/DDBJ whole genome shotgun (WGS) entry which is preliminary data.</text>
</comment>
<keyword evidence="5 6" id="KW-0413">Isomerase</keyword>
<organism evidence="10 11">
    <name type="scientific">Kaistia hirudinis</name>
    <dbReference type="NCBI Taxonomy" id="1293440"/>
    <lineage>
        <taxon>Bacteria</taxon>
        <taxon>Pseudomonadati</taxon>
        <taxon>Pseudomonadota</taxon>
        <taxon>Alphaproteobacteria</taxon>
        <taxon>Hyphomicrobiales</taxon>
        <taxon>Kaistiaceae</taxon>
        <taxon>Kaistia</taxon>
    </lineage>
</organism>
<dbReference type="Proteomes" id="UP000553963">
    <property type="component" value="Unassembled WGS sequence"/>
</dbReference>
<dbReference type="InterPro" id="IPR009006">
    <property type="entry name" value="Ala_racemase/Decarboxylase_C"/>
</dbReference>
<feature type="binding site" evidence="6 8">
    <location>
        <position position="148"/>
    </location>
    <ligand>
        <name>substrate</name>
    </ligand>
</feature>
<dbReference type="CDD" id="cd00430">
    <property type="entry name" value="PLPDE_III_AR"/>
    <property type="match status" value="1"/>
</dbReference>
<dbReference type="InterPro" id="IPR000821">
    <property type="entry name" value="Ala_racemase"/>
</dbReference>
<proteinExistence type="inferred from homology"/>
<dbReference type="SUPFAM" id="SSF50621">
    <property type="entry name" value="Alanine racemase C-terminal domain-like"/>
    <property type="match status" value="1"/>
</dbReference>
<comment type="similarity">
    <text evidence="6">Belongs to the alanine racemase family.</text>
</comment>
<feature type="modified residue" description="N6-(pyridoxal phosphate)lysine" evidence="6 7">
    <location>
        <position position="51"/>
    </location>
</feature>
<dbReference type="GO" id="GO:0008784">
    <property type="term" value="F:alanine racemase activity"/>
    <property type="evidence" value="ECO:0007669"/>
    <property type="project" value="UniProtKB-UniRule"/>
</dbReference>
<dbReference type="EC" id="5.1.1.1" evidence="3 6"/>
<keyword evidence="11" id="KW-1185">Reference proteome</keyword>
<evidence type="ECO:0000256" key="6">
    <source>
        <dbReference type="HAMAP-Rule" id="MF_01201"/>
    </source>
</evidence>
<keyword evidence="4 6" id="KW-0663">Pyridoxal phosphate</keyword>
<dbReference type="NCBIfam" id="TIGR00492">
    <property type="entry name" value="alr"/>
    <property type="match status" value="1"/>
</dbReference>
<evidence type="ECO:0000256" key="3">
    <source>
        <dbReference type="ARBA" id="ARBA00013089"/>
    </source>
</evidence>
<accession>A0A840ASA1</accession>
<dbReference type="Gene3D" id="3.20.20.10">
    <property type="entry name" value="Alanine racemase"/>
    <property type="match status" value="1"/>
</dbReference>
<evidence type="ECO:0000256" key="1">
    <source>
        <dbReference type="ARBA" id="ARBA00000316"/>
    </source>
</evidence>
<dbReference type="InterPro" id="IPR029066">
    <property type="entry name" value="PLP-binding_barrel"/>
</dbReference>
<reference evidence="10 11" key="1">
    <citation type="submission" date="2020-08" db="EMBL/GenBank/DDBJ databases">
        <title>Genomic Encyclopedia of Type Strains, Phase IV (KMG-IV): sequencing the most valuable type-strain genomes for metagenomic binning, comparative biology and taxonomic classification.</title>
        <authorList>
            <person name="Goeker M."/>
        </authorList>
    </citation>
    <scope>NUCLEOTIDE SEQUENCE [LARGE SCALE GENOMIC DNA]</scope>
    <source>
        <strain evidence="10 11">DSM 25966</strain>
    </source>
</reference>
<dbReference type="InterPro" id="IPR001608">
    <property type="entry name" value="Ala_racemase_N"/>
</dbReference>
<dbReference type="SUPFAM" id="SSF51419">
    <property type="entry name" value="PLP-binding barrel"/>
    <property type="match status" value="1"/>
</dbReference>
<dbReference type="Pfam" id="PF00842">
    <property type="entry name" value="Ala_racemase_C"/>
    <property type="match status" value="1"/>
</dbReference>
<dbReference type="PRINTS" id="PR00992">
    <property type="entry name" value="ALARACEMASE"/>
</dbReference>
<protein>
    <recommendedName>
        <fullName evidence="3 6">Alanine racemase</fullName>
        <ecNumber evidence="3 6">5.1.1.1</ecNumber>
    </recommendedName>
</protein>
<evidence type="ECO:0000256" key="4">
    <source>
        <dbReference type="ARBA" id="ARBA00022898"/>
    </source>
</evidence>
<comment type="pathway">
    <text evidence="6">Amino-acid biosynthesis; D-alanine biosynthesis; D-alanine from L-alanine: step 1/1.</text>
</comment>
<dbReference type="EMBL" id="JACIDS010000004">
    <property type="protein sequence ID" value="MBB3932532.1"/>
    <property type="molecule type" value="Genomic_DNA"/>
</dbReference>
<feature type="active site" description="Proton acceptor; specific for L-alanine" evidence="6">
    <location>
        <position position="269"/>
    </location>
</feature>
<evidence type="ECO:0000256" key="2">
    <source>
        <dbReference type="ARBA" id="ARBA00001933"/>
    </source>
</evidence>
<feature type="active site" description="Proton acceptor; specific for D-alanine" evidence="6">
    <location>
        <position position="51"/>
    </location>
</feature>
<evidence type="ECO:0000256" key="8">
    <source>
        <dbReference type="PIRSR" id="PIRSR600821-52"/>
    </source>
</evidence>
<sequence length="379" mass="39984">MSALTAPPPIQNAPAERIAGPVLHVDLDAIVQNHRALRRAAPTATVAAVVKADSYGIGAEPVARRLLAEGGGPFFVATFGEAVALRRALGAAPEILILNGVLAEDFAACQALALTPVLNSLAQAKAWAASGVRERRKAVLQVDTGMSRLGLSEAEQAQLLATPGLLAQLDLGLIMSHLAVADEPDHPGNAAQWQAFQSARERFPGVPASLANSAGLFLGSDFHFDLCRPGAALYGIEAGPRMSGIRPVLRLTAPVIQIRTIERDTAVGYGYSFRASRMMRLATVGVGYADGWPRRLAESGGAYFGDRRLPIIGRVSMDSFSVDISALPGDALKEGDRLELIGPHQSADDVARAAGTIGYEILTSFGERHHKIYSGQSLS</sequence>
<feature type="domain" description="Alanine racemase C-terminal" evidence="9">
    <location>
        <begin position="248"/>
        <end position="374"/>
    </location>
</feature>
<dbReference type="SMART" id="SM01005">
    <property type="entry name" value="Ala_racemase_C"/>
    <property type="match status" value="1"/>
</dbReference>
<dbReference type="InterPro" id="IPR011079">
    <property type="entry name" value="Ala_racemase_C"/>
</dbReference>
<evidence type="ECO:0000259" key="9">
    <source>
        <dbReference type="SMART" id="SM01005"/>
    </source>
</evidence>